<dbReference type="Proteomes" id="UP000245216">
    <property type="component" value="Unassembled WGS sequence"/>
</dbReference>
<dbReference type="EMBL" id="CP096916">
    <property type="protein sequence ID" value="WBM38341.1"/>
    <property type="molecule type" value="Genomic_DNA"/>
</dbReference>
<dbReference type="InterPro" id="IPR036188">
    <property type="entry name" value="FAD/NAD-bd_sf"/>
</dbReference>
<evidence type="ECO:0000313" key="1">
    <source>
        <dbReference type="EMBL" id="PWE12719.1"/>
    </source>
</evidence>
<name>A0A2U2BFD3_ALCFA</name>
<evidence type="ECO:0000313" key="4">
    <source>
        <dbReference type="Proteomes" id="UP001211866"/>
    </source>
</evidence>
<dbReference type="RefSeq" id="WP_045930509.1">
    <property type="nucleotide sequence ID" value="NZ_CP013119.1"/>
</dbReference>
<dbReference type="EMBL" id="QEXO01000005">
    <property type="protein sequence ID" value="PWE12719.1"/>
    <property type="molecule type" value="Genomic_DNA"/>
</dbReference>
<proteinExistence type="predicted"/>
<reference evidence="1 3" key="1">
    <citation type="submission" date="2018-05" db="EMBL/GenBank/DDBJ databases">
        <title>Genome Sequence of an Efficient Indole-Degrading Bacterium, Alcaligenes sp.YBY.</title>
        <authorList>
            <person name="Yang B."/>
        </authorList>
    </citation>
    <scope>NUCLEOTIDE SEQUENCE [LARGE SCALE GENOMIC DNA]</scope>
    <source>
        <strain evidence="1 3">YBY</strain>
    </source>
</reference>
<dbReference type="STRING" id="511.UZ73_10290"/>
<evidence type="ECO:0000313" key="2">
    <source>
        <dbReference type="EMBL" id="WBM38341.1"/>
    </source>
</evidence>
<reference evidence="2 4" key="3">
    <citation type="submission" date="2022-05" db="EMBL/GenBank/DDBJ databases">
        <title>Complete sequence of strain NY11312.</title>
        <authorList>
            <person name="Zhou D."/>
        </authorList>
    </citation>
    <scope>NUCLEOTIDE SEQUENCE [LARGE SCALE GENOMIC DNA]</scope>
    <source>
        <strain evidence="2 4">NY11312</strain>
    </source>
</reference>
<dbReference type="GO" id="GO:0016491">
    <property type="term" value="F:oxidoreductase activity"/>
    <property type="evidence" value="ECO:0007669"/>
    <property type="project" value="InterPro"/>
</dbReference>
<dbReference type="PANTHER" id="PTHR10668:SF105">
    <property type="entry name" value="DEHYDROGENASE-RELATED"/>
    <property type="match status" value="1"/>
</dbReference>
<keyword evidence="4" id="KW-1185">Reference proteome</keyword>
<accession>A0A2U2BFD3</accession>
<gene>
    <name evidence="1" type="ORF">DF183_18310</name>
    <name evidence="2" type="ORF">M2J83_00445</name>
</gene>
<organism evidence="1 3">
    <name type="scientific">Alcaligenes faecalis</name>
    <dbReference type="NCBI Taxonomy" id="511"/>
    <lineage>
        <taxon>Bacteria</taxon>
        <taxon>Pseudomonadati</taxon>
        <taxon>Pseudomonadota</taxon>
        <taxon>Betaproteobacteria</taxon>
        <taxon>Burkholderiales</taxon>
        <taxon>Alcaligenaceae</taxon>
        <taxon>Alcaligenes</taxon>
    </lineage>
</organism>
<protein>
    <submittedName>
        <fullName evidence="1">NAD(P)/FAD-dependent oxidoreductase</fullName>
    </submittedName>
</protein>
<dbReference type="Proteomes" id="UP001211866">
    <property type="component" value="Chromosome"/>
</dbReference>
<evidence type="ECO:0000313" key="3">
    <source>
        <dbReference type="Proteomes" id="UP000245216"/>
    </source>
</evidence>
<dbReference type="Gene3D" id="3.50.50.60">
    <property type="entry name" value="FAD/NAD(P)-binding domain"/>
    <property type="match status" value="2"/>
</dbReference>
<dbReference type="KEGG" id="afa:UZ73_10290"/>
<dbReference type="Pfam" id="PF13450">
    <property type="entry name" value="NAD_binding_8"/>
    <property type="match status" value="1"/>
</dbReference>
<reference evidence="1 3" key="2">
    <citation type="submission" date="2018-05" db="EMBL/GenBank/DDBJ databases">
        <authorList>
            <person name="Lanie J.A."/>
            <person name="Ng W.-L."/>
            <person name="Kazmierczak K.M."/>
            <person name="Andrzejewski T.M."/>
            <person name="Davidsen T.M."/>
            <person name="Wayne K.J."/>
            <person name="Tettelin H."/>
            <person name="Glass J.I."/>
            <person name="Rusch D."/>
            <person name="Podicherti R."/>
            <person name="Tsui H.-C.T."/>
            <person name="Winkler M.E."/>
        </authorList>
    </citation>
    <scope>NUCLEOTIDE SEQUENCE [LARGE SCALE GENOMIC DNA]</scope>
    <source>
        <strain evidence="1 3">YBY</strain>
    </source>
</reference>
<sequence>MSDAHSADVVIVGSGMNSLTCAALLAQRGLSVTVLERNAVAGGCIRTQELFPGFTHDVLSSWYPLFMGGASYAALAEPLAKAGLEFAKGEYSTGLAIPGGPSLALRQDMDDTVRRFNDLMPGEGDALGAMAARMFGPDAGLVFGLLGGEPYRWPMAKLAFGAWRERGLDGLMSFGSQALESFRRWAMRDLRSDLARAMIAPWVLHSGLGPDEASSALIGKLTFSAVVSGGMPVVKGGSYQIVKAFTRIIEEAGGAVLTNSHVDRVLVEGNKATGVCVGTQRYLARRAVVCNVTPGQLYGDLLPEVEPELLKSAQDYHYGRGGMQIHFALNSPPDWLDPELRHVPMVHVTESMEQVCSSVVTASNGYLPAKPTLAVGQPVAVDVTRAPEGHWILWVQMQELPRHIKGDEAGEIPVPADGRWNEAVREAMADRVQARLETVMPGLAAKIIGRRSVSPADLEALNMNLVGGDPYSGVCSPDQFFFMRPFAGHKNARSGTTPWRNLHQIGASVHPGPGLGGQSGYLAAQRILKG</sequence>
<dbReference type="GeneID" id="29368917"/>
<dbReference type="SUPFAM" id="SSF51905">
    <property type="entry name" value="FAD/NAD(P)-binding domain"/>
    <property type="match status" value="1"/>
</dbReference>
<dbReference type="AlphaFoldDB" id="A0A2U2BFD3"/>
<dbReference type="PANTHER" id="PTHR10668">
    <property type="entry name" value="PHYTOENE DEHYDROGENASE"/>
    <property type="match status" value="1"/>
</dbReference>